<keyword evidence="2" id="KW-1185">Reference proteome</keyword>
<reference evidence="1" key="1">
    <citation type="submission" date="2022-10" db="EMBL/GenBank/DDBJ databases">
        <title>Tapping the CABI collections for fungal endophytes: first genome assemblies for Collariella, Neodidymelliopsis, Ascochyta clinopodiicola, Didymella pomorum, Didymosphaeria variabile, Neocosmospora piperis and Neocucurbitaria cava.</title>
        <authorList>
            <person name="Hill R."/>
        </authorList>
    </citation>
    <scope>NUCLEOTIDE SEQUENCE</scope>
    <source>
        <strain evidence="1">IMI 360193</strain>
    </source>
</reference>
<evidence type="ECO:0000313" key="1">
    <source>
        <dbReference type="EMBL" id="KAJ4337101.1"/>
    </source>
</evidence>
<comment type="caution">
    <text evidence="1">The sequence shown here is derived from an EMBL/GenBank/DDBJ whole genome shotgun (WGS) entry which is preliminary data.</text>
</comment>
<dbReference type="Proteomes" id="UP001140562">
    <property type="component" value="Unassembled WGS sequence"/>
</dbReference>
<protein>
    <submittedName>
        <fullName evidence="1">Uncharacterized protein</fullName>
    </submittedName>
</protein>
<sequence>MADCHLTGAQFFGVEDALFEYPEGPSLTLEDLNDDFNYQFLVDNHAQASLDWGNLQGNPTGLVNDFDFSPIGSHVEPVTDFDFDHALGDLDGYMPVDFDDVLSSLQQESQHFGEDPQEYSHVSSLPRGVAIVIQC</sequence>
<dbReference type="AlphaFoldDB" id="A0A9W8X0V8"/>
<accession>A0A9W8X0V8</accession>
<dbReference type="EMBL" id="JAPEUV010000042">
    <property type="protein sequence ID" value="KAJ4337101.1"/>
    <property type="molecule type" value="Genomic_DNA"/>
</dbReference>
<organism evidence="1 2">
    <name type="scientific">Didymella glomerata</name>
    <dbReference type="NCBI Taxonomy" id="749621"/>
    <lineage>
        <taxon>Eukaryota</taxon>
        <taxon>Fungi</taxon>
        <taxon>Dikarya</taxon>
        <taxon>Ascomycota</taxon>
        <taxon>Pezizomycotina</taxon>
        <taxon>Dothideomycetes</taxon>
        <taxon>Pleosporomycetidae</taxon>
        <taxon>Pleosporales</taxon>
        <taxon>Pleosporineae</taxon>
        <taxon>Didymellaceae</taxon>
        <taxon>Didymella</taxon>
    </lineage>
</organism>
<name>A0A9W8X0V8_9PLEO</name>
<gene>
    <name evidence="1" type="ORF">N0V87_004954</name>
</gene>
<proteinExistence type="predicted"/>
<evidence type="ECO:0000313" key="2">
    <source>
        <dbReference type="Proteomes" id="UP001140562"/>
    </source>
</evidence>